<evidence type="ECO:0000313" key="3">
    <source>
        <dbReference type="Proteomes" id="UP000030014"/>
    </source>
</evidence>
<name>A0A0A0HYB9_CLOBO</name>
<organism evidence="2 3">
    <name type="scientific">Clostridium botulinum C/D str. DC5</name>
    <dbReference type="NCBI Taxonomy" id="1443128"/>
    <lineage>
        <taxon>Bacteria</taxon>
        <taxon>Bacillati</taxon>
        <taxon>Bacillota</taxon>
        <taxon>Clostridia</taxon>
        <taxon>Eubacteriales</taxon>
        <taxon>Clostridiaceae</taxon>
        <taxon>Clostridium</taxon>
    </lineage>
</organism>
<dbReference type="RefSeq" id="WP_039260075.1">
    <property type="nucleotide sequence ID" value="NZ_JDRY01000168.1"/>
</dbReference>
<dbReference type="Pfam" id="PF10263">
    <property type="entry name" value="SprT-like"/>
    <property type="match status" value="1"/>
</dbReference>
<protein>
    <recommendedName>
        <fullName evidence="1">SprT-like domain-containing protein</fullName>
    </recommendedName>
</protein>
<dbReference type="EMBL" id="JDRY01000168">
    <property type="protein sequence ID" value="KGM93527.1"/>
    <property type="molecule type" value="Genomic_DNA"/>
</dbReference>
<dbReference type="Proteomes" id="UP000030014">
    <property type="component" value="Unassembled WGS sequence"/>
</dbReference>
<comment type="caution">
    <text evidence="2">The sequence shown here is derived from an EMBL/GenBank/DDBJ whole genome shotgun (WGS) entry which is preliminary data.</text>
</comment>
<dbReference type="AlphaFoldDB" id="A0A0A0HYB9"/>
<proteinExistence type="predicted"/>
<evidence type="ECO:0000313" key="2">
    <source>
        <dbReference type="EMBL" id="KGM93527.1"/>
    </source>
</evidence>
<feature type="domain" description="SprT-like" evidence="1">
    <location>
        <begin position="9"/>
        <end position="120"/>
    </location>
</feature>
<accession>A0A0A0HYB9</accession>
<dbReference type="GO" id="GO:0006950">
    <property type="term" value="P:response to stress"/>
    <property type="evidence" value="ECO:0007669"/>
    <property type="project" value="UniProtKB-ARBA"/>
</dbReference>
<dbReference type="InterPro" id="IPR006640">
    <property type="entry name" value="SprT-like_domain"/>
</dbReference>
<reference evidence="2 3" key="1">
    <citation type="submission" date="2014-01" db="EMBL/GenBank/DDBJ databases">
        <title>Plasmidome dynamics in the species complex Clostridium novyi sensu lato converts strains of independent lineages into distinctly different pathogens.</title>
        <authorList>
            <person name="Skarin H."/>
            <person name="Segerman B."/>
        </authorList>
    </citation>
    <scope>NUCLEOTIDE SEQUENCE [LARGE SCALE GENOMIC DNA]</scope>
    <source>
        <strain evidence="2 3">DC5</strain>
    </source>
</reference>
<gene>
    <name evidence="2" type="ORF">Z955_14805</name>
</gene>
<evidence type="ECO:0000259" key="1">
    <source>
        <dbReference type="Pfam" id="PF10263"/>
    </source>
</evidence>
<sequence>MDKIIRELHKAYDIFNERKFNGELLPCVITIQSQPKSKSKQVLGWCSSEPWWCEKIGDKENYMYEINIVADFLNRTYEEIMETFLHEMCHISNSFKGVEDCSSRGRHNENFKDEAERIGLNVEKAPRIGWSMTSLSESLLQEVRYLEIDQSVFCLSKVIKPKEKKPRKPVVKYKYRCPNCHREVVSKESGIGIKCLYCNTDFEELEDRIRRINNINQIKLEYKL</sequence>